<dbReference type="Gene3D" id="3.40.50.620">
    <property type="entry name" value="HUPs"/>
    <property type="match status" value="2"/>
</dbReference>
<comment type="caution">
    <text evidence="3">The sequence shown here is derived from an EMBL/GenBank/DDBJ whole genome shotgun (WGS) entry which is preliminary data.</text>
</comment>
<dbReference type="Proteomes" id="UP000050902">
    <property type="component" value="Unassembled WGS sequence"/>
</dbReference>
<evidence type="ECO:0000256" key="1">
    <source>
        <dbReference type="ARBA" id="ARBA00008791"/>
    </source>
</evidence>
<dbReference type="PRINTS" id="PR01438">
    <property type="entry name" value="UNVRSLSTRESS"/>
</dbReference>
<dbReference type="InterPro" id="IPR014729">
    <property type="entry name" value="Rossmann-like_a/b/a_fold"/>
</dbReference>
<reference evidence="3 4" key="1">
    <citation type="submission" date="2015-05" db="EMBL/GenBank/DDBJ databases">
        <title>Genome sequencing and analysis of members of genus Stenotrophomonas.</title>
        <authorList>
            <person name="Patil P.P."/>
            <person name="Midha S."/>
            <person name="Patil P.B."/>
        </authorList>
    </citation>
    <scope>NUCLEOTIDE SEQUENCE [LARGE SCALE GENOMIC DNA]</scope>
    <source>
        <strain evidence="3 4">DSM 12575</strain>
    </source>
</reference>
<sequence length="306" mass="32748">MPNSRSAPPGAILLATDLSARCDRALSRALQLARQWNARLVVATVLPPVPAQRMIAGILDAPDPLVREHARQSVEWRLRLDLGAEADGIALEVRIGEGHVGRALLQLAAEAGCGLIVTGIASDPAFELPALGSSVLWLTRHCPLPLLVVHRRVRAPYRNLAVATDFSESARHATCQALDLFGPPLRLALVHALETPGSALLAGDREMLQAQARLRANEQARDFQAGLPTLAAPGQVQAVIEPGDPARLLRQHAEAEDIDLAVVGTHGRGALFELLIGSVARRLVATLETDTLLVRDPRSLPPQPEP</sequence>
<evidence type="ECO:0000313" key="4">
    <source>
        <dbReference type="Proteomes" id="UP000050902"/>
    </source>
</evidence>
<organism evidence="3 4">
    <name type="scientific">Stenotrophomonas nitritireducens</name>
    <dbReference type="NCBI Taxonomy" id="83617"/>
    <lineage>
        <taxon>Bacteria</taxon>
        <taxon>Pseudomonadati</taxon>
        <taxon>Pseudomonadota</taxon>
        <taxon>Gammaproteobacteria</taxon>
        <taxon>Lysobacterales</taxon>
        <taxon>Lysobacteraceae</taxon>
        <taxon>Stenotrophomonas</taxon>
    </lineage>
</organism>
<dbReference type="SUPFAM" id="SSF52402">
    <property type="entry name" value="Adenine nucleotide alpha hydrolases-like"/>
    <property type="match status" value="2"/>
</dbReference>
<dbReference type="InterPro" id="IPR006016">
    <property type="entry name" value="UspA"/>
</dbReference>
<dbReference type="EMBL" id="LDJG01000015">
    <property type="protein sequence ID" value="KRG56864.1"/>
    <property type="molecule type" value="Genomic_DNA"/>
</dbReference>
<accession>A0ABR5NJ36</accession>
<dbReference type="PANTHER" id="PTHR46268:SF6">
    <property type="entry name" value="UNIVERSAL STRESS PROTEIN UP12"/>
    <property type="match status" value="1"/>
</dbReference>
<dbReference type="PANTHER" id="PTHR46268">
    <property type="entry name" value="STRESS RESPONSE PROTEIN NHAX"/>
    <property type="match status" value="1"/>
</dbReference>
<comment type="similarity">
    <text evidence="1">Belongs to the universal stress protein A family.</text>
</comment>
<dbReference type="InterPro" id="IPR006015">
    <property type="entry name" value="Universal_stress_UspA"/>
</dbReference>
<name>A0ABR5NJ36_9GAMM</name>
<evidence type="ECO:0000259" key="2">
    <source>
        <dbReference type="Pfam" id="PF00582"/>
    </source>
</evidence>
<dbReference type="CDD" id="cd00293">
    <property type="entry name" value="USP-like"/>
    <property type="match status" value="2"/>
</dbReference>
<gene>
    <name evidence="3" type="ORF">ABB22_10445</name>
</gene>
<feature type="domain" description="UspA" evidence="2">
    <location>
        <begin position="157"/>
        <end position="295"/>
    </location>
</feature>
<proteinExistence type="inferred from homology"/>
<dbReference type="RefSeq" id="WP_055766401.1">
    <property type="nucleotide sequence ID" value="NZ_LDJG01000015.1"/>
</dbReference>
<dbReference type="Pfam" id="PF00582">
    <property type="entry name" value="Usp"/>
    <property type="match status" value="2"/>
</dbReference>
<feature type="domain" description="UspA" evidence="2">
    <location>
        <begin position="12"/>
        <end position="150"/>
    </location>
</feature>
<protein>
    <recommendedName>
        <fullName evidence="2">UspA domain-containing protein</fullName>
    </recommendedName>
</protein>
<evidence type="ECO:0000313" key="3">
    <source>
        <dbReference type="EMBL" id="KRG56864.1"/>
    </source>
</evidence>
<keyword evidence="4" id="KW-1185">Reference proteome</keyword>